<evidence type="ECO:0000313" key="1">
    <source>
        <dbReference type="EMBL" id="SVC39544.1"/>
    </source>
</evidence>
<reference evidence="1" key="1">
    <citation type="submission" date="2018-05" db="EMBL/GenBank/DDBJ databases">
        <authorList>
            <person name="Lanie J.A."/>
            <person name="Ng W.-L."/>
            <person name="Kazmierczak K.M."/>
            <person name="Andrzejewski T.M."/>
            <person name="Davidsen T.M."/>
            <person name="Wayne K.J."/>
            <person name="Tettelin H."/>
            <person name="Glass J.I."/>
            <person name="Rusch D."/>
            <person name="Podicherti R."/>
            <person name="Tsui H.-C.T."/>
            <person name="Winkler M.E."/>
        </authorList>
    </citation>
    <scope>NUCLEOTIDE SEQUENCE</scope>
</reference>
<feature type="non-terminal residue" evidence="1">
    <location>
        <position position="1"/>
    </location>
</feature>
<evidence type="ECO:0008006" key="2">
    <source>
        <dbReference type="Google" id="ProtNLM"/>
    </source>
</evidence>
<proteinExistence type="predicted"/>
<dbReference type="SUPFAM" id="SSF49344">
    <property type="entry name" value="CBD9-like"/>
    <property type="match status" value="1"/>
</dbReference>
<dbReference type="Gene3D" id="2.60.40.1190">
    <property type="match status" value="1"/>
</dbReference>
<sequence>VVTDAAMAHSGDNYLSIGVTDNWAVFYSEDSIPAQFGETWGFSGFGKSVSGGDGAGAFFKLEAKDAAGTVLGTTGDVAIAVTDEWENHSIEFVMPEGTVQMAAVIVASRWDGVACDFAFDDMFLMSLGVLDVIPPDPVQNITAVPATYYNLVTWADNDGEEGETYNVYASTEPITDLSSPTVDVVAVNVLEGASAAVHYLHNPLEDLAVTYYYAVACKDASNNVGEPGSSDGSITNTAKGVPTISLTPPAAFAADGDLQEWYDSGIMAFELGATENSYGAGHVGMGTVDSDEDLYGYFWTAVDDDYFYLAAEIIDDDVNTDASSGWWTSDVVQLCLGLYDQRGPKHVGRQRGAEPDYKLYFTPEGANSDDGAGVLATHGDGNYFHEVFNPDYVFE</sequence>
<dbReference type="EMBL" id="UINC01088911">
    <property type="protein sequence ID" value="SVC39544.1"/>
    <property type="molecule type" value="Genomic_DNA"/>
</dbReference>
<dbReference type="Gene3D" id="2.60.120.260">
    <property type="entry name" value="Galactose-binding domain-like"/>
    <property type="match status" value="1"/>
</dbReference>
<protein>
    <recommendedName>
        <fullName evidence="2">Carbohydrate-binding domain-containing protein</fullName>
    </recommendedName>
</protein>
<accession>A0A382LS15</accession>
<dbReference type="InterPro" id="IPR013783">
    <property type="entry name" value="Ig-like_fold"/>
</dbReference>
<feature type="non-terminal residue" evidence="1">
    <location>
        <position position="395"/>
    </location>
</feature>
<name>A0A382LS15_9ZZZZ</name>
<dbReference type="AlphaFoldDB" id="A0A382LS15"/>
<dbReference type="Gene3D" id="2.60.40.10">
    <property type="entry name" value="Immunoglobulins"/>
    <property type="match status" value="1"/>
</dbReference>
<organism evidence="1">
    <name type="scientific">marine metagenome</name>
    <dbReference type="NCBI Taxonomy" id="408172"/>
    <lineage>
        <taxon>unclassified sequences</taxon>
        <taxon>metagenomes</taxon>
        <taxon>ecological metagenomes</taxon>
    </lineage>
</organism>
<gene>
    <name evidence="1" type="ORF">METZ01_LOCUS292398</name>
</gene>